<evidence type="ECO:0000313" key="8">
    <source>
        <dbReference type="EMBL" id="QEC70886.1"/>
    </source>
</evidence>
<reference evidence="8 9" key="1">
    <citation type="journal article" date="2017" name="Int. J. Syst. Evol. Microbiol.">
        <title>Arachidicoccus ginsenosidivorans sp. nov., with ginsenoside-converting activity isolated from ginseng cultivating soil.</title>
        <authorList>
            <person name="Siddiqi M.Z."/>
            <person name="Aslam Z."/>
            <person name="Im W.T."/>
        </authorList>
    </citation>
    <scope>NUCLEOTIDE SEQUENCE [LARGE SCALE GENOMIC DNA]</scope>
    <source>
        <strain evidence="8 9">Gsoil 809</strain>
    </source>
</reference>
<dbReference type="InterPro" id="IPR036874">
    <property type="entry name" value="Carbonic_anhydrase_sf"/>
</dbReference>
<dbReference type="KEGG" id="agi:FSB73_03550"/>
<dbReference type="Pfam" id="PF00484">
    <property type="entry name" value="Pro_CA"/>
    <property type="match status" value="1"/>
</dbReference>
<keyword evidence="4 7" id="KW-0862">Zinc</keyword>
<evidence type="ECO:0000256" key="6">
    <source>
        <dbReference type="ARBA" id="ARBA00048348"/>
    </source>
</evidence>
<dbReference type="EC" id="4.2.1.1" evidence="2"/>
<comment type="cofactor">
    <cofactor evidence="7">
        <name>Zn(2+)</name>
        <dbReference type="ChEBI" id="CHEBI:29105"/>
    </cofactor>
    <text evidence="7">Binds 1 zinc ion per subunit.</text>
</comment>
<feature type="binding site" evidence="7">
    <location>
        <position position="62"/>
    </location>
    <ligand>
        <name>Zn(2+)</name>
        <dbReference type="ChEBI" id="CHEBI:29105"/>
    </ligand>
</feature>
<evidence type="ECO:0000256" key="3">
    <source>
        <dbReference type="ARBA" id="ARBA00022723"/>
    </source>
</evidence>
<evidence type="ECO:0000256" key="2">
    <source>
        <dbReference type="ARBA" id="ARBA00012925"/>
    </source>
</evidence>
<dbReference type="GO" id="GO:0004089">
    <property type="term" value="F:carbonate dehydratase activity"/>
    <property type="evidence" value="ECO:0007669"/>
    <property type="project" value="UniProtKB-EC"/>
</dbReference>
<accession>A0A5B8VJU2</accession>
<dbReference type="OrthoDB" id="9797527at2"/>
<evidence type="ECO:0000256" key="4">
    <source>
        <dbReference type="ARBA" id="ARBA00022833"/>
    </source>
</evidence>
<sequence length="229" mass="24697">MNSQPSINKTTQIKNPGQILQILQTGNQRFMANSRLNRDHHSGIDATKNGQQPIAAVLSCMDSRVAAELVFDQGIGDIFNIRIAGNVITPEVLGSLEYAVAVTGTPVILILGHTGCGAIGGACDQVSLGNLTGLLEKIQPAILAEKTEQHNRSSQNPDFVRKVTLLHMENVLKEMLEQSEVIQVAVTENRLLVTTAIYDVSSGEVTFLAGKMDLEVNNDCPKIKNSPVI</sequence>
<evidence type="ECO:0000256" key="1">
    <source>
        <dbReference type="ARBA" id="ARBA00006217"/>
    </source>
</evidence>
<comment type="catalytic activity">
    <reaction evidence="6">
        <text>hydrogencarbonate + H(+) = CO2 + H2O</text>
        <dbReference type="Rhea" id="RHEA:10748"/>
        <dbReference type="ChEBI" id="CHEBI:15377"/>
        <dbReference type="ChEBI" id="CHEBI:15378"/>
        <dbReference type="ChEBI" id="CHEBI:16526"/>
        <dbReference type="ChEBI" id="CHEBI:17544"/>
        <dbReference type="EC" id="4.2.1.1"/>
    </reaction>
</comment>
<dbReference type="GO" id="GO:0008270">
    <property type="term" value="F:zinc ion binding"/>
    <property type="evidence" value="ECO:0007669"/>
    <property type="project" value="InterPro"/>
</dbReference>
<comment type="similarity">
    <text evidence="1">Belongs to the beta-class carbonic anhydrase family.</text>
</comment>
<keyword evidence="5" id="KW-0456">Lyase</keyword>
<feature type="binding site" evidence="7">
    <location>
        <position position="113"/>
    </location>
    <ligand>
        <name>Zn(2+)</name>
        <dbReference type="ChEBI" id="CHEBI:29105"/>
    </ligand>
</feature>
<dbReference type="SMART" id="SM00947">
    <property type="entry name" value="Pro_CA"/>
    <property type="match status" value="1"/>
</dbReference>
<evidence type="ECO:0000313" key="9">
    <source>
        <dbReference type="Proteomes" id="UP000321291"/>
    </source>
</evidence>
<organism evidence="8 9">
    <name type="scientific">Arachidicoccus ginsenosidivorans</name>
    <dbReference type="NCBI Taxonomy" id="496057"/>
    <lineage>
        <taxon>Bacteria</taxon>
        <taxon>Pseudomonadati</taxon>
        <taxon>Bacteroidota</taxon>
        <taxon>Chitinophagia</taxon>
        <taxon>Chitinophagales</taxon>
        <taxon>Chitinophagaceae</taxon>
        <taxon>Arachidicoccus</taxon>
    </lineage>
</organism>
<dbReference type="SUPFAM" id="SSF53056">
    <property type="entry name" value="beta-carbonic anhydrase, cab"/>
    <property type="match status" value="1"/>
</dbReference>
<dbReference type="CDD" id="cd03378">
    <property type="entry name" value="beta_CA_cladeC"/>
    <property type="match status" value="1"/>
</dbReference>
<dbReference type="PANTHER" id="PTHR11002:SF76">
    <property type="entry name" value="CARBONIC ANHYDRASE"/>
    <property type="match status" value="1"/>
</dbReference>
<feature type="binding site" evidence="7">
    <location>
        <position position="60"/>
    </location>
    <ligand>
        <name>Zn(2+)</name>
        <dbReference type="ChEBI" id="CHEBI:29105"/>
    </ligand>
</feature>
<dbReference type="AlphaFoldDB" id="A0A5B8VJU2"/>
<dbReference type="RefSeq" id="WP_146780146.1">
    <property type="nucleotide sequence ID" value="NZ_CP042434.1"/>
</dbReference>
<dbReference type="InterPro" id="IPR001765">
    <property type="entry name" value="Carbonic_anhydrase"/>
</dbReference>
<dbReference type="EMBL" id="CP042434">
    <property type="protein sequence ID" value="QEC70886.1"/>
    <property type="molecule type" value="Genomic_DNA"/>
</dbReference>
<proteinExistence type="inferred from homology"/>
<evidence type="ECO:0000256" key="5">
    <source>
        <dbReference type="ARBA" id="ARBA00023239"/>
    </source>
</evidence>
<name>A0A5B8VJU2_9BACT</name>
<evidence type="ECO:0000256" key="7">
    <source>
        <dbReference type="PIRSR" id="PIRSR601765-1"/>
    </source>
</evidence>
<gene>
    <name evidence="8" type="ORF">FSB73_03550</name>
</gene>
<keyword evidence="9" id="KW-1185">Reference proteome</keyword>
<keyword evidence="3 7" id="KW-0479">Metal-binding</keyword>
<protein>
    <recommendedName>
        <fullName evidence="2">carbonic anhydrase</fullName>
        <ecNumber evidence="2">4.2.1.1</ecNumber>
    </recommendedName>
</protein>
<feature type="binding site" evidence="7">
    <location>
        <position position="116"/>
    </location>
    <ligand>
        <name>Zn(2+)</name>
        <dbReference type="ChEBI" id="CHEBI:29105"/>
    </ligand>
</feature>
<dbReference type="Proteomes" id="UP000321291">
    <property type="component" value="Chromosome"/>
</dbReference>
<dbReference type="PANTHER" id="PTHR11002">
    <property type="entry name" value="CARBONIC ANHYDRASE"/>
    <property type="match status" value="1"/>
</dbReference>
<dbReference type="Gene3D" id="3.40.1050.10">
    <property type="entry name" value="Carbonic anhydrase"/>
    <property type="match status" value="1"/>
</dbReference>